<gene>
    <name evidence="12" type="primary">LOC132799616</name>
</gene>
<evidence type="ECO:0000256" key="5">
    <source>
        <dbReference type="ARBA" id="ARBA00022777"/>
    </source>
</evidence>
<dbReference type="Pfam" id="PF00069">
    <property type="entry name" value="Pkinase"/>
    <property type="match status" value="1"/>
</dbReference>
<comment type="catalytic activity">
    <reaction evidence="8">
        <text>L-seryl-[protein] + ATP = O-phospho-L-seryl-[protein] + ADP + H(+)</text>
        <dbReference type="Rhea" id="RHEA:17989"/>
        <dbReference type="Rhea" id="RHEA-COMP:9863"/>
        <dbReference type="Rhea" id="RHEA-COMP:11604"/>
        <dbReference type="ChEBI" id="CHEBI:15378"/>
        <dbReference type="ChEBI" id="CHEBI:29999"/>
        <dbReference type="ChEBI" id="CHEBI:30616"/>
        <dbReference type="ChEBI" id="CHEBI:83421"/>
        <dbReference type="ChEBI" id="CHEBI:456216"/>
        <dbReference type="EC" id="2.7.11.1"/>
    </reaction>
</comment>
<keyword evidence="11" id="KW-1185">Reference proteome</keyword>
<name>A0ABM3ZTT6_ZIZJJ</name>
<evidence type="ECO:0000256" key="4">
    <source>
        <dbReference type="ARBA" id="ARBA00022741"/>
    </source>
</evidence>
<keyword evidence="4 9" id="KW-0547">Nucleotide-binding</keyword>
<dbReference type="InterPro" id="IPR011009">
    <property type="entry name" value="Kinase-like_dom_sf"/>
</dbReference>
<keyword evidence="5" id="KW-0418">Kinase</keyword>
<comment type="catalytic activity">
    <reaction evidence="7">
        <text>L-threonyl-[protein] + ATP = O-phospho-L-threonyl-[protein] + ADP + H(+)</text>
        <dbReference type="Rhea" id="RHEA:46608"/>
        <dbReference type="Rhea" id="RHEA-COMP:11060"/>
        <dbReference type="Rhea" id="RHEA-COMP:11605"/>
        <dbReference type="ChEBI" id="CHEBI:15378"/>
        <dbReference type="ChEBI" id="CHEBI:30013"/>
        <dbReference type="ChEBI" id="CHEBI:30616"/>
        <dbReference type="ChEBI" id="CHEBI:61977"/>
        <dbReference type="ChEBI" id="CHEBI:456216"/>
        <dbReference type="EC" id="2.7.11.1"/>
    </reaction>
</comment>
<dbReference type="EC" id="2.7.11.1" evidence="1"/>
<dbReference type="InterPro" id="IPR000719">
    <property type="entry name" value="Prot_kinase_dom"/>
</dbReference>
<evidence type="ECO:0000256" key="3">
    <source>
        <dbReference type="ARBA" id="ARBA00022679"/>
    </source>
</evidence>
<evidence type="ECO:0000259" key="10">
    <source>
        <dbReference type="PROSITE" id="PS50011"/>
    </source>
</evidence>
<feature type="domain" description="Protein kinase" evidence="10">
    <location>
        <begin position="13"/>
        <end position="273"/>
    </location>
</feature>
<sequence>MVYENIIEATEEFNSKYCIGEGGTGSVYKAELSTGQVVAVKKLHANTDGDDHEMSQYLKAFTIEIQTLTQIRHLNIVKLYGFYSHPRQSFLVYEFIEGGSLRNVLKMKKKQEHLNMIKLMFLILGLPDFSIQTHPTRLRLLELSDMLLQEVNEKCDVYSFGVVTLEILGGRHPGDLISSLSSSLSLSSSKKPAYHQVEVMDVLDQRLSAPSDQEAGKVLYLAKVAFACLNGTPQSHPTMKQVAQKLSTHTHHLLKPFALHTLGDLLDFSDSTS</sequence>
<evidence type="ECO:0000256" key="6">
    <source>
        <dbReference type="ARBA" id="ARBA00022840"/>
    </source>
</evidence>
<dbReference type="InterPro" id="IPR051420">
    <property type="entry name" value="Ser_Thr_Kinases_DiverseReg"/>
</dbReference>
<keyword evidence="6 9" id="KW-0067">ATP-binding</keyword>
<reference evidence="12" key="1">
    <citation type="submission" date="2025-08" db="UniProtKB">
        <authorList>
            <consortium name="RefSeq"/>
        </authorList>
    </citation>
    <scope>IDENTIFICATION</scope>
    <source>
        <tissue evidence="12">Seedling</tissue>
    </source>
</reference>
<accession>A0ABM3ZTT6</accession>
<feature type="binding site" evidence="9">
    <location>
        <position position="42"/>
    </location>
    <ligand>
        <name>ATP</name>
        <dbReference type="ChEBI" id="CHEBI:30616"/>
    </ligand>
</feature>
<proteinExistence type="predicted"/>
<dbReference type="PROSITE" id="PS00107">
    <property type="entry name" value="PROTEIN_KINASE_ATP"/>
    <property type="match status" value="1"/>
</dbReference>
<evidence type="ECO:0000256" key="7">
    <source>
        <dbReference type="ARBA" id="ARBA00047899"/>
    </source>
</evidence>
<dbReference type="PROSITE" id="PS50011">
    <property type="entry name" value="PROTEIN_KINASE_DOM"/>
    <property type="match status" value="1"/>
</dbReference>
<dbReference type="Pfam" id="PF07714">
    <property type="entry name" value="PK_Tyr_Ser-Thr"/>
    <property type="match status" value="1"/>
</dbReference>
<dbReference type="Gene3D" id="1.10.510.10">
    <property type="entry name" value="Transferase(Phosphotransferase) domain 1"/>
    <property type="match status" value="1"/>
</dbReference>
<dbReference type="InterPro" id="IPR001245">
    <property type="entry name" value="Ser-Thr/Tyr_kinase_cat_dom"/>
</dbReference>
<evidence type="ECO:0000256" key="1">
    <source>
        <dbReference type="ARBA" id="ARBA00012513"/>
    </source>
</evidence>
<dbReference type="RefSeq" id="XP_060667897.1">
    <property type="nucleotide sequence ID" value="XM_060811914.1"/>
</dbReference>
<dbReference type="PANTHER" id="PTHR48005:SF70">
    <property type="entry name" value="MDIS1-INTERACTING RECEPTOR LIKE KINASE 2-LIKE"/>
    <property type="match status" value="1"/>
</dbReference>
<dbReference type="SUPFAM" id="SSF56112">
    <property type="entry name" value="Protein kinase-like (PK-like)"/>
    <property type="match status" value="1"/>
</dbReference>
<dbReference type="Gene3D" id="3.30.200.20">
    <property type="entry name" value="Phosphorylase Kinase, domain 1"/>
    <property type="match status" value="1"/>
</dbReference>
<evidence type="ECO:0000256" key="2">
    <source>
        <dbReference type="ARBA" id="ARBA00022527"/>
    </source>
</evidence>
<keyword evidence="2" id="KW-0723">Serine/threonine-protein kinase</keyword>
<evidence type="ECO:0000256" key="8">
    <source>
        <dbReference type="ARBA" id="ARBA00048679"/>
    </source>
</evidence>
<evidence type="ECO:0000313" key="12">
    <source>
        <dbReference type="RefSeq" id="XP_060667897.1"/>
    </source>
</evidence>
<organism evidence="11 12">
    <name type="scientific">Ziziphus jujuba</name>
    <name type="common">Chinese jujube</name>
    <name type="synonym">Ziziphus sativa</name>
    <dbReference type="NCBI Taxonomy" id="326968"/>
    <lineage>
        <taxon>Eukaryota</taxon>
        <taxon>Viridiplantae</taxon>
        <taxon>Streptophyta</taxon>
        <taxon>Embryophyta</taxon>
        <taxon>Tracheophyta</taxon>
        <taxon>Spermatophyta</taxon>
        <taxon>Magnoliopsida</taxon>
        <taxon>eudicotyledons</taxon>
        <taxon>Gunneridae</taxon>
        <taxon>Pentapetalae</taxon>
        <taxon>rosids</taxon>
        <taxon>fabids</taxon>
        <taxon>Rosales</taxon>
        <taxon>Rhamnaceae</taxon>
        <taxon>Paliureae</taxon>
        <taxon>Ziziphus</taxon>
    </lineage>
</organism>
<evidence type="ECO:0000313" key="11">
    <source>
        <dbReference type="Proteomes" id="UP001652623"/>
    </source>
</evidence>
<protein>
    <recommendedName>
        <fullName evidence="1">non-specific serine/threonine protein kinase</fullName>
        <ecNumber evidence="1">2.7.11.1</ecNumber>
    </recommendedName>
</protein>
<dbReference type="PANTHER" id="PTHR48005">
    <property type="entry name" value="LEUCINE RICH REPEAT KINASE 2"/>
    <property type="match status" value="1"/>
</dbReference>
<evidence type="ECO:0000256" key="9">
    <source>
        <dbReference type="PROSITE-ProRule" id="PRU10141"/>
    </source>
</evidence>
<dbReference type="GeneID" id="132799616"/>
<keyword evidence="3" id="KW-0808">Transferase</keyword>
<dbReference type="Proteomes" id="UP001652623">
    <property type="component" value="Chromosome 10"/>
</dbReference>
<dbReference type="InterPro" id="IPR017441">
    <property type="entry name" value="Protein_kinase_ATP_BS"/>
</dbReference>